<dbReference type="AlphaFoldDB" id="A0A1H3YL57"/>
<dbReference type="PANTHER" id="PTHR37947:SF1">
    <property type="entry name" value="BLL2462 PROTEIN"/>
    <property type="match status" value="1"/>
</dbReference>
<proteinExistence type="predicted"/>
<keyword evidence="3" id="KW-1185">Reference proteome</keyword>
<dbReference type="PANTHER" id="PTHR37947">
    <property type="entry name" value="BLL2462 PROTEIN"/>
    <property type="match status" value="1"/>
</dbReference>
<keyword evidence="1" id="KW-0472">Membrane</keyword>
<sequence length="694" mass="77376">MGNSFNFNSFAALLFCVLAGVFFAWLLYGRSSVLERSLRISLAVFRAVTVSLILWLLFSPLIRQISYTLEKPIIVIAQDNSQSVAAVVPAGFDSVEYRKALQRLREELSDKYDVRVYSFGDHVSKGLDFSYKGKLTDAAALISQLTDELMNRNVGAVILATDGIFNRGGNPAGDIAALKAPVYTIAMGDTVAQKDVLIANVNSNELVYLDNDFKIEVQADAYQCAGVETKLTVTEHGEKLHEELIRLNGNQFSKNIPVSLKASKLGIHQYTVSLSPVKDEISVKNNSQRVIVEVIDDRQKILIAAAGPHPDLAALREAITQNKHNDVSLVTGEQLNRIDPASYGLVILYQLPALSYDADAFMNKARATKVPLWYIVGAQSNIGQFNRLQNNVNIAASGRALVYTYSDINTGTSVFDLDAASAKIIENFDPLQAPSGQLSVSGDSKAVLNQRRGKLRSSDPQLFFINMDGRKLGYLIGEGLWKWKFSEARENEQVPVFTSLMNKIVQYLSVRDDKRKFIVRKAKQAFDENEHILINASLYNDSYIAVNTADAGIQLHDENGKAYHFSFSKFESAYRLDAGILPPGNYSYVASTTLGTQKYVAKGSFFINALLAEFQQTVANHQLLYQLSRQTNGKLYLPDQLGALKEEMIKSPQMKTLSYEDRKYEELVNFKWLFVLILILLSAEWFLRKRNGAL</sequence>
<keyword evidence="1" id="KW-1133">Transmembrane helix</keyword>
<evidence type="ECO:0008006" key="4">
    <source>
        <dbReference type="Google" id="ProtNLM"/>
    </source>
</evidence>
<dbReference type="OrthoDB" id="9763076at2"/>
<organism evidence="2 3">
    <name type="scientific">Pedobacter hartonius</name>
    <dbReference type="NCBI Taxonomy" id="425514"/>
    <lineage>
        <taxon>Bacteria</taxon>
        <taxon>Pseudomonadati</taxon>
        <taxon>Bacteroidota</taxon>
        <taxon>Sphingobacteriia</taxon>
        <taxon>Sphingobacteriales</taxon>
        <taxon>Sphingobacteriaceae</taxon>
        <taxon>Pedobacter</taxon>
    </lineage>
</organism>
<dbReference type="InterPro" id="IPR036465">
    <property type="entry name" value="vWFA_dom_sf"/>
</dbReference>
<gene>
    <name evidence="2" type="ORF">SAMN05443550_10240</name>
</gene>
<accession>A0A1H3YL57</accession>
<protein>
    <recommendedName>
        <fullName evidence="4">VWA domain-containing protein</fullName>
    </recommendedName>
</protein>
<reference evidence="2 3" key="1">
    <citation type="submission" date="2016-10" db="EMBL/GenBank/DDBJ databases">
        <authorList>
            <person name="de Groot N.N."/>
        </authorList>
    </citation>
    <scope>NUCLEOTIDE SEQUENCE [LARGE SCALE GENOMIC DNA]</scope>
    <source>
        <strain evidence="2 3">DSM 19033</strain>
    </source>
</reference>
<feature type="transmembrane region" description="Helical" evidence="1">
    <location>
        <begin position="40"/>
        <end position="58"/>
    </location>
</feature>
<dbReference type="EMBL" id="FNRA01000002">
    <property type="protein sequence ID" value="SEA11728.1"/>
    <property type="molecule type" value="Genomic_DNA"/>
</dbReference>
<dbReference type="RefSeq" id="WP_090555233.1">
    <property type="nucleotide sequence ID" value="NZ_FNRA01000002.1"/>
</dbReference>
<feature type="transmembrane region" description="Helical" evidence="1">
    <location>
        <begin position="6"/>
        <end position="28"/>
    </location>
</feature>
<evidence type="ECO:0000313" key="2">
    <source>
        <dbReference type="EMBL" id="SEA11728.1"/>
    </source>
</evidence>
<keyword evidence="1" id="KW-0812">Transmembrane</keyword>
<name>A0A1H3YL57_9SPHI</name>
<dbReference type="Proteomes" id="UP000198850">
    <property type="component" value="Unassembled WGS sequence"/>
</dbReference>
<evidence type="ECO:0000313" key="3">
    <source>
        <dbReference type="Proteomes" id="UP000198850"/>
    </source>
</evidence>
<dbReference type="STRING" id="425514.SAMN05443550_10240"/>
<evidence type="ECO:0000256" key="1">
    <source>
        <dbReference type="SAM" id="Phobius"/>
    </source>
</evidence>
<dbReference type="SUPFAM" id="SSF53300">
    <property type="entry name" value="vWA-like"/>
    <property type="match status" value="1"/>
</dbReference>